<evidence type="ECO:0000313" key="1">
    <source>
        <dbReference type="EMBL" id="KAJ8709617.1"/>
    </source>
</evidence>
<evidence type="ECO:0000313" key="2">
    <source>
        <dbReference type="Proteomes" id="UP001231649"/>
    </source>
</evidence>
<proteinExistence type="predicted"/>
<accession>A0ACC2QAD0</accession>
<dbReference type="EMBL" id="CM056800">
    <property type="protein sequence ID" value="KAJ8709617.1"/>
    <property type="molecule type" value="Genomic_DNA"/>
</dbReference>
<name>A0ACC2QAD0_9NEOP</name>
<keyword evidence="2" id="KW-1185">Reference proteome</keyword>
<organism evidence="1 2">
    <name type="scientific">Mythimna loreyi</name>
    <dbReference type="NCBI Taxonomy" id="667449"/>
    <lineage>
        <taxon>Eukaryota</taxon>
        <taxon>Metazoa</taxon>
        <taxon>Ecdysozoa</taxon>
        <taxon>Arthropoda</taxon>
        <taxon>Hexapoda</taxon>
        <taxon>Insecta</taxon>
        <taxon>Pterygota</taxon>
        <taxon>Neoptera</taxon>
        <taxon>Endopterygota</taxon>
        <taxon>Lepidoptera</taxon>
        <taxon>Glossata</taxon>
        <taxon>Ditrysia</taxon>
        <taxon>Noctuoidea</taxon>
        <taxon>Noctuidae</taxon>
        <taxon>Noctuinae</taxon>
        <taxon>Hadenini</taxon>
        <taxon>Mythimna</taxon>
    </lineage>
</organism>
<sequence length="489" mass="56388">MLGIVVGCLVICICGLLYWRGRLMELKAHPLPPAYPRRLPIIGHTHILLSNKKNLWLIFKEICEQLLQQQNGLIYAKLGFDIYYFVSDPEDALVVANTCLEKHFLYRFAKYWMGDGLITGSGDHWHRHRQMLKQFFSLPVINSYIEVFNSQSRKLLSDFECSAEKGKFYPTKYTKYYSLGSSYATTFGKTANDKKSVLQYMEAVDEMLSLVMERFQTFWLQIDFIYSLLGYKKKESELEKFKAEISDEIIQTKKSFFNESKSTFSYIPFEPLSHLILEQHTKNAFTDQEIADELHTAMVAAYETTSKSLETILVMIGSFPKVQERMYEEIIEVLGPDRDVGKEDLRKLVYTEAVIKESLRVFPTVPSVVRYIDKDVKLKNYTLRAGSQCIIALHALHRHSSWGPDAGQFRPERWLDPATLPPYVATDAAFSFGKRSCIGKTYAMTSMKILIAHIVRKFVITADYTKVQHEVDITLTSLSGHDICLELRR</sequence>
<protein>
    <submittedName>
        <fullName evidence="1">Uncharacterized protein</fullName>
    </submittedName>
</protein>
<dbReference type="Proteomes" id="UP001231649">
    <property type="component" value="Chromosome 24"/>
</dbReference>
<comment type="caution">
    <text evidence="1">The sequence shown here is derived from an EMBL/GenBank/DDBJ whole genome shotgun (WGS) entry which is preliminary data.</text>
</comment>
<gene>
    <name evidence="1" type="ORF">PYW08_009621</name>
</gene>
<reference evidence="1" key="1">
    <citation type="submission" date="2023-03" db="EMBL/GenBank/DDBJ databases">
        <title>Chromosome-level genomes of two armyworms, Mythimna separata and Mythimna loreyi, provide insights into the biosynthesis and reception of sex pheromones.</title>
        <authorList>
            <person name="Zhao H."/>
        </authorList>
    </citation>
    <scope>NUCLEOTIDE SEQUENCE</scope>
    <source>
        <strain evidence="1">BeijingLab</strain>
    </source>
</reference>